<dbReference type="Proteomes" id="UP000182517">
    <property type="component" value="Chromosome"/>
</dbReference>
<dbReference type="SUPFAM" id="SSF143437">
    <property type="entry name" value="THUMP domain-like"/>
    <property type="match status" value="1"/>
</dbReference>
<dbReference type="KEGG" id="pef:A7E78_10005"/>
<dbReference type="OrthoDB" id="8545772at2"/>
<feature type="domain" description="THUMP" evidence="2">
    <location>
        <begin position="54"/>
        <end position="166"/>
    </location>
</feature>
<evidence type="ECO:0000313" key="3">
    <source>
        <dbReference type="EMBL" id="APG28147.1"/>
    </source>
</evidence>
<gene>
    <name evidence="3" type="ORF">A7E78_10005</name>
</gene>
<name>A0A1L3GQE7_9BACT</name>
<dbReference type="AlphaFoldDB" id="A0A1L3GQE7"/>
<dbReference type="PROSITE" id="PS51165">
    <property type="entry name" value="THUMP"/>
    <property type="match status" value="1"/>
</dbReference>
<dbReference type="InterPro" id="IPR004114">
    <property type="entry name" value="THUMP_dom"/>
</dbReference>
<dbReference type="SMART" id="SM00981">
    <property type="entry name" value="THUMP"/>
    <property type="match status" value="1"/>
</dbReference>
<dbReference type="Pfam" id="PF02926">
    <property type="entry name" value="THUMP"/>
    <property type="match status" value="1"/>
</dbReference>
<sequence>MWKFNVLVTMAHKGRYGHLLGELAHYGEFHKTGFHGVALGQVDDVELFCEAICQKRSEQCIAFQDVSRVVPLERVFTFEVDDFLAKLCMALRPWIARLAECRFHVRLERRGLKGQIISPDIEQALDAYILDELIDLGHSATIDFDDPDAVIAIETIGDRCGVGLITRALNDRFDFVRVD</sequence>
<evidence type="ECO:0000259" key="2">
    <source>
        <dbReference type="PROSITE" id="PS51165"/>
    </source>
</evidence>
<accession>A0A1L3GQE7</accession>
<keyword evidence="1" id="KW-0694">RNA-binding</keyword>
<dbReference type="GO" id="GO:0003723">
    <property type="term" value="F:RNA binding"/>
    <property type="evidence" value="ECO:0007669"/>
    <property type="project" value="UniProtKB-UniRule"/>
</dbReference>
<evidence type="ECO:0000256" key="1">
    <source>
        <dbReference type="PROSITE-ProRule" id="PRU00529"/>
    </source>
</evidence>
<dbReference type="EMBL" id="CP015519">
    <property type="protein sequence ID" value="APG28147.1"/>
    <property type="molecule type" value="Genomic_DNA"/>
</dbReference>
<dbReference type="RefSeq" id="WP_072284107.1">
    <property type="nucleotide sequence ID" value="NZ_CP015519.1"/>
</dbReference>
<organism evidence="3 4">
    <name type="scientific">Syntrophotalea acetylenivorans</name>
    <dbReference type="NCBI Taxonomy" id="1842532"/>
    <lineage>
        <taxon>Bacteria</taxon>
        <taxon>Pseudomonadati</taxon>
        <taxon>Thermodesulfobacteriota</taxon>
        <taxon>Desulfuromonadia</taxon>
        <taxon>Desulfuromonadales</taxon>
        <taxon>Syntrophotaleaceae</taxon>
        <taxon>Syntrophotalea</taxon>
    </lineage>
</organism>
<evidence type="ECO:0000313" key="4">
    <source>
        <dbReference type="Proteomes" id="UP000182517"/>
    </source>
</evidence>
<dbReference type="STRING" id="1842532.A7E78_10005"/>
<reference evidence="3 4" key="1">
    <citation type="journal article" date="2017" name="Genome Announc.">
        <title>Complete Genome Sequences of Two Acetylene-Fermenting Pelobacter acetylenicus Strains.</title>
        <authorList>
            <person name="Sutton J.M."/>
            <person name="Baesman S.M."/>
            <person name="Fierst J.L."/>
            <person name="Poret-Peterson A.T."/>
            <person name="Oremland R.S."/>
            <person name="Dunlap D.S."/>
            <person name="Akob D.M."/>
        </authorList>
    </citation>
    <scope>NUCLEOTIDE SEQUENCE [LARGE SCALE GENOMIC DNA]</scope>
    <source>
        <strain evidence="3 4">SFB93</strain>
    </source>
</reference>
<keyword evidence="4" id="KW-1185">Reference proteome</keyword>
<protein>
    <recommendedName>
        <fullName evidence="2">THUMP domain-containing protein</fullName>
    </recommendedName>
</protein>
<proteinExistence type="predicted"/>
<dbReference type="Gene3D" id="3.30.2130.30">
    <property type="match status" value="1"/>
</dbReference>